<dbReference type="EMBL" id="HE575322">
    <property type="protein sequence ID" value="CCC93149.1"/>
    <property type="molecule type" value="Genomic_DNA"/>
</dbReference>
<feature type="compositionally biased region" description="Polar residues" evidence="1">
    <location>
        <begin position="127"/>
        <end position="137"/>
    </location>
</feature>
<protein>
    <submittedName>
        <fullName evidence="3">Uncharacterized protein TCIL3000_9_5570</fullName>
    </submittedName>
</protein>
<name>G0UUT5_TRYCI</name>
<keyword evidence="2" id="KW-0732">Signal</keyword>
<feature type="chain" id="PRO_5003410643" evidence="2">
    <location>
        <begin position="23"/>
        <end position="239"/>
    </location>
</feature>
<evidence type="ECO:0000256" key="1">
    <source>
        <dbReference type="SAM" id="MobiDB-lite"/>
    </source>
</evidence>
<accession>G0UUT5</accession>
<sequence>MMLRAVFSIFALLCAITVRSSGGSDAPPAGSRIFSGYPTHIESVKRPNAQDEGNLVILAHDTEDPDDVEESNHGSDNRGINATGSGVHHSPVQGGDTEDPDDVEESNHGSDNMGRKSSGDDAAAGEYSNNRGINATGSGAHHSPVQGDDIEDPDDVEDGGTGGEDVENVTDNCTDAGNDCPGNGTGNPGCEGNGSTTDNCTDAGNGCPGNGTGNSSSSRANKMGLASFMIAAAELLITL</sequence>
<gene>
    <name evidence="3" type="ORF">TCIL3000_9_5570</name>
</gene>
<reference evidence="3" key="1">
    <citation type="journal article" date="2012" name="Proc. Natl. Acad. Sci. U.S.A.">
        <title>Antigenic diversity is generated by distinct evolutionary mechanisms in African trypanosome species.</title>
        <authorList>
            <person name="Jackson A.P."/>
            <person name="Berry A."/>
            <person name="Aslett M."/>
            <person name="Allison H.C."/>
            <person name="Burton P."/>
            <person name="Vavrova-Anderson J."/>
            <person name="Brown R."/>
            <person name="Browne H."/>
            <person name="Corton N."/>
            <person name="Hauser H."/>
            <person name="Gamble J."/>
            <person name="Gilderthorp R."/>
            <person name="Marcello L."/>
            <person name="McQuillan J."/>
            <person name="Otto T.D."/>
            <person name="Quail M.A."/>
            <person name="Sanders M.J."/>
            <person name="van Tonder A."/>
            <person name="Ginger M.L."/>
            <person name="Field M.C."/>
            <person name="Barry J.D."/>
            <person name="Hertz-Fowler C."/>
            <person name="Berriman M."/>
        </authorList>
    </citation>
    <scope>NUCLEOTIDE SEQUENCE</scope>
    <source>
        <strain evidence="3">IL3000</strain>
    </source>
</reference>
<feature type="compositionally biased region" description="Acidic residues" evidence="1">
    <location>
        <begin position="148"/>
        <end position="168"/>
    </location>
</feature>
<dbReference type="VEuPathDB" id="TriTrypDB:TcIL3000_9_5570"/>
<evidence type="ECO:0000313" key="3">
    <source>
        <dbReference type="EMBL" id="CCC93149.1"/>
    </source>
</evidence>
<feature type="region of interest" description="Disordered" evidence="1">
    <location>
        <begin position="191"/>
        <end position="220"/>
    </location>
</feature>
<proteinExistence type="predicted"/>
<feature type="signal peptide" evidence="2">
    <location>
        <begin position="1"/>
        <end position="22"/>
    </location>
</feature>
<feature type="compositionally biased region" description="Polar residues" evidence="1">
    <location>
        <begin position="193"/>
        <end position="202"/>
    </location>
</feature>
<feature type="compositionally biased region" description="Basic and acidic residues" evidence="1">
    <location>
        <begin position="105"/>
        <end position="119"/>
    </location>
</feature>
<organism evidence="3">
    <name type="scientific">Trypanosoma congolense (strain IL3000)</name>
    <dbReference type="NCBI Taxonomy" id="1068625"/>
    <lineage>
        <taxon>Eukaryota</taxon>
        <taxon>Discoba</taxon>
        <taxon>Euglenozoa</taxon>
        <taxon>Kinetoplastea</taxon>
        <taxon>Metakinetoplastina</taxon>
        <taxon>Trypanosomatida</taxon>
        <taxon>Trypanosomatidae</taxon>
        <taxon>Trypanosoma</taxon>
        <taxon>Nannomonas</taxon>
    </lineage>
</organism>
<dbReference type="AlphaFoldDB" id="G0UUT5"/>
<evidence type="ECO:0000256" key="2">
    <source>
        <dbReference type="SAM" id="SignalP"/>
    </source>
</evidence>
<feature type="region of interest" description="Disordered" evidence="1">
    <location>
        <begin position="64"/>
        <end position="173"/>
    </location>
</feature>